<feature type="region of interest" description="Disordered" evidence="1">
    <location>
        <begin position="200"/>
        <end position="229"/>
    </location>
</feature>
<organism evidence="2 3">
    <name type="scientific">Actinidia rufa</name>
    <dbReference type="NCBI Taxonomy" id="165716"/>
    <lineage>
        <taxon>Eukaryota</taxon>
        <taxon>Viridiplantae</taxon>
        <taxon>Streptophyta</taxon>
        <taxon>Embryophyta</taxon>
        <taxon>Tracheophyta</taxon>
        <taxon>Spermatophyta</taxon>
        <taxon>Magnoliopsida</taxon>
        <taxon>eudicotyledons</taxon>
        <taxon>Gunneridae</taxon>
        <taxon>Pentapetalae</taxon>
        <taxon>asterids</taxon>
        <taxon>Ericales</taxon>
        <taxon>Actinidiaceae</taxon>
        <taxon>Actinidia</taxon>
    </lineage>
</organism>
<proteinExistence type="predicted"/>
<evidence type="ECO:0000256" key="1">
    <source>
        <dbReference type="SAM" id="MobiDB-lite"/>
    </source>
</evidence>
<evidence type="ECO:0000313" key="2">
    <source>
        <dbReference type="EMBL" id="GFZ00930.1"/>
    </source>
</evidence>
<feature type="compositionally biased region" description="Basic and acidic residues" evidence="1">
    <location>
        <begin position="1"/>
        <end position="13"/>
    </location>
</feature>
<dbReference type="AlphaFoldDB" id="A0A7J0FRX1"/>
<sequence>MASKKRTLDDRSKGKQVAPLPEAKKTIAGSVAQVVPARLPVPREGSSAKPIPGEALGPHALVMASVATAKKILAGVILPANKEKVEKLTFDEVVTKFLHVLGQGVILGSSLVIRSRDFAKGSLNQRALAESSELEMNRAKGRIIAAFKESKDFQEDVMGSVSSYFADGFDFCKRQLAHHYPDLGINLDDIEMDHDFLTKEEAEAEEKERKEAEERRENEARVEEGDKGG</sequence>
<dbReference type="EMBL" id="BJWL01000014">
    <property type="protein sequence ID" value="GFZ00930.1"/>
    <property type="molecule type" value="Genomic_DNA"/>
</dbReference>
<accession>A0A7J0FRX1</accession>
<keyword evidence="3" id="KW-1185">Reference proteome</keyword>
<feature type="region of interest" description="Disordered" evidence="1">
    <location>
        <begin position="1"/>
        <end position="24"/>
    </location>
</feature>
<gene>
    <name evidence="2" type="ORF">Acr_14g0005650</name>
</gene>
<protein>
    <submittedName>
        <fullName evidence="2">Uncharacterized protein</fullName>
    </submittedName>
</protein>
<name>A0A7J0FRX1_9ERIC</name>
<comment type="caution">
    <text evidence="2">The sequence shown here is derived from an EMBL/GenBank/DDBJ whole genome shotgun (WGS) entry which is preliminary data.</text>
</comment>
<reference evidence="2 3" key="1">
    <citation type="submission" date="2019-07" db="EMBL/GenBank/DDBJ databases">
        <title>De Novo Assembly of kiwifruit Actinidia rufa.</title>
        <authorList>
            <person name="Sugita-Konishi S."/>
            <person name="Sato K."/>
            <person name="Mori E."/>
            <person name="Abe Y."/>
            <person name="Kisaki G."/>
            <person name="Hamano K."/>
            <person name="Suezawa K."/>
            <person name="Otani M."/>
            <person name="Fukuda T."/>
            <person name="Manabe T."/>
            <person name="Gomi K."/>
            <person name="Tabuchi M."/>
            <person name="Akimitsu K."/>
            <person name="Kataoka I."/>
        </authorList>
    </citation>
    <scope>NUCLEOTIDE SEQUENCE [LARGE SCALE GENOMIC DNA]</scope>
    <source>
        <strain evidence="3">cv. Fuchu</strain>
    </source>
</reference>
<evidence type="ECO:0000313" key="3">
    <source>
        <dbReference type="Proteomes" id="UP000585474"/>
    </source>
</evidence>
<dbReference type="Proteomes" id="UP000585474">
    <property type="component" value="Unassembled WGS sequence"/>
</dbReference>